<evidence type="ECO:0000256" key="1">
    <source>
        <dbReference type="SAM" id="MobiDB-lite"/>
    </source>
</evidence>
<proteinExistence type="predicted"/>
<reference evidence="2 3" key="1">
    <citation type="submission" date="2018-12" db="EMBL/GenBank/DDBJ databases">
        <authorList>
            <consortium name="Pathogen Informatics"/>
        </authorList>
    </citation>
    <scope>NUCLEOTIDE SEQUENCE [LARGE SCALE GENOMIC DNA]</scope>
    <source>
        <strain evidence="2 3">NCTC7357</strain>
    </source>
</reference>
<gene>
    <name evidence="2" type="ORF">NCTC7357_00925</name>
</gene>
<name>A0AAX3FRI4_9PSED</name>
<feature type="region of interest" description="Disordered" evidence="1">
    <location>
        <begin position="836"/>
        <end position="864"/>
    </location>
</feature>
<accession>A0AAX3FRI4</accession>
<evidence type="ECO:0000313" key="3">
    <source>
        <dbReference type="Proteomes" id="UP000277437"/>
    </source>
</evidence>
<dbReference type="EMBL" id="LR134334">
    <property type="protein sequence ID" value="VEF72689.1"/>
    <property type="molecule type" value="Genomic_DNA"/>
</dbReference>
<evidence type="ECO:0008006" key="4">
    <source>
        <dbReference type="Google" id="ProtNLM"/>
    </source>
</evidence>
<organism evidence="2 3">
    <name type="scientific">Pseudomonas chlororaphis</name>
    <dbReference type="NCBI Taxonomy" id="587753"/>
    <lineage>
        <taxon>Bacteria</taxon>
        <taxon>Pseudomonadati</taxon>
        <taxon>Pseudomonadota</taxon>
        <taxon>Gammaproteobacteria</taxon>
        <taxon>Pseudomonadales</taxon>
        <taxon>Pseudomonadaceae</taxon>
        <taxon>Pseudomonas</taxon>
    </lineage>
</organism>
<dbReference type="AlphaFoldDB" id="A0AAX3FRI4"/>
<evidence type="ECO:0000313" key="2">
    <source>
        <dbReference type="EMBL" id="VEF72689.1"/>
    </source>
</evidence>
<feature type="region of interest" description="Disordered" evidence="1">
    <location>
        <begin position="244"/>
        <end position="277"/>
    </location>
</feature>
<protein>
    <recommendedName>
        <fullName evidence="4">Type III effector</fullName>
    </recommendedName>
</protein>
<sequence length="864" mass="94672">MSGISVTSGVIPVMNLHGGSRNERSITGALLSSKNNAEVNLAKVSHQDTPHTQDAAYRDLAQKACEDILGNKAHVVLKDTTEHGAQLKKHAINLFVLKKEIGESDDRSFTKALDKFNSAVQDYKDKGEKGYSSTCNVGSTSAYKANTAIEKAIDEVLKKHPGVFDTAVDMTHTMYLRDGLPKAQGLQLGLRLDEQSTVNSGFCGNATEAANSHLVNQLNHHVKEGGGAGLGRFVNAMLGQLNLGRDPEADRSNTPEGPAAGVRGDGSGAGRLARDITQTGGGARIGDIIVKPDGSSGGEIALLKALDIIGEQSRFLQSELLRVSNPNLKGQSTRTRPDDDGKVRLSSPVKHSIHRGEVDASLSHAKVDQPEILKHRAEVFDVSSMQKGEVDASLSHAKADQPEVLKHRAEVFDVSSMQKGEVDASLSHAKVDQPEILKHRAEVFDVSSMQKGEVDASLSHAKADQPEVLKHRAEVFDVSSMQKGEVDASLSHAKADQPEVLKHRAEVFDVSSMQKGEVDASLSHAKADQPEVLKHRAEVFDVSSMQKGEVDASLSHAKAGQPEVLKHRAEVFDVSSMQRDEVDASLSHAKADQPDNSLKHRAKLDRANTLELNPQLMPIEALRYFNIKTDGDPDLRTRFFFDQIASGIQSNKPDALALRDYIKQRHDPSKARADVVDEANIHRIYADAKKESPAFALRLEMLFSQFNERRVDIPNRNNARTDTLTLELTPQLMPKEAPRFFEEPHNGSLSYARDHWAQFFYDEMASGIQSRSPDALILRSYIKEGRDPSKALANATDRNEVEVHRIYARAKEESPAFAVRLERLFSQFNERNVAPITASPSTTDFPRLSAGSATYLTGNPKRGE</sequence>
<dbReference type="RefSeq" id="WP_124324717.1">
    <property type="nucleotide sequence ID" value="NZ_CP118142.1"/>
</dbReference>
<dbReference type="Proteomes" id="UP000277437">
    <property type="component" value="Chromosome"/>
</dbReference>